<dbReference type="CDD" id="cd06225">
    <property type="entry name" value="HAMP"/>
    <property type="match status" value="1"/>
</dbReference>
<feature type="domain" description="HAMP" evidence="11">
    <location>
        <begin position="203"/>
        <end position="256"/>
    </location>
</feature>
<organism evidence="12 13">
    <name type="scientific">Acetobacterium fimetarium</name>
    <dbReference type="NCBI Taxonomy" id="52691"/>
    <lineage>
        <taxon>Bacteria</taxon>
        <taxon>Bacillati</taxon>
        <taxon>Bacillota</taxon>
        <taxon>Clostridia</taxon>
        <taxon>Eubacteriales</taxon>
        <taxon>Eubacteriaceae</taxon>
        <taxon>Acetobacterium</taxon>
    </lineage>
</organism>
<gene>
    <name evidence="12" type="ORF">GH808_02570</name>
</gene>
<feature type="transmembrane region" description="Helical" evidence="9">
    <location>
        <begin position="7"/>
        <end position="27"/>
    </location>
</feature>
<comment type="similarity">
    <text evidence="7">Belongs to the methyl-accepting chemotaxis (MCP) protein family.</text>
</comment>
<evidence type="ECO:0000256" key="8">
    <source>
        <dbReference type="PROSITE-ProRule" id="PRU00284"/>
    </source>
</evidence>
<keyword evidence="5 9" id="KW-1133">Transmembrane helix</keyword>
<dbReference type="PRINTS" id="PR00260">
    <property type="entry name" value="CHEMTRNSDUCR"/>
</dbReference>
<dbReference type="InterPro" id="IPR003660">
    <property type="entry name" value="HAMP_dom"/>
</dbReference>
<dbReference type="PROSITE" id="PS50885">
    <property type="entry name" value="HAMP"/>
    <property type="match status" value="1"/>
</dbReference>
<dbReference type="InterPro" id="IPR029151">
    <property type="entry name" value="Sensor-like_sf"/>
</dbReference>
<dbReference type="SUPFAM" id="SSF103190">
    <property type="entry name" value="Sensory domain-like"/>
    <property type="match status" value="1"/>
</dbReference>
<dbReference type="Pfam" id="PF17202">
    <property type="entry name" value="sCache_3_3"/>
    <property type="match status" value="1"/>
</dbReference>
<evidence type="ECO:0000256" key="2">
    <source>
        <dbReference type="ARBA" id="ARBA00022475"/>
    </source>
</evidence>
<feature type="transmembrane region" description="Helical" evidence="9">
    <location>
        <begin position="182"/>
        <end position="201"/>
    </location>
</feature>
<dbReference type="EMBL" id="WJBC01000002">
    <property type="protein sequence ID" value="MBC3803327.1"/>
    <property type="molecule type" value="Genomic_DNA"/>
</dbReference>
<keyword evidence="3" id="KW-0145">Chemotaxis</keyword>
<dbReference type="Gene3D" id="1.10.287.950">
    <property type="entry name" value="Methyl-accepting chemotaxis protein"/>
    <property type="match status" value="1"/>
</dbReference>
<evidence type="ECO:0000256" key="3">
    <source>
        <dbReference type="ARBA" id="ARBA00022500"/>
    </source>
</evidence>
<feature type="domain" description="Methyl-accepting transducer" evidence="10">
    <location>
        <begin position="261"/>
        <end position="490"/>
    </location>
</feature>
<sequence>MKFKNKIVVLFVTAIVLINLGIGIYAVNSMQNKVLDAARAKLLSDAALGGAFLDQQIPGEWIIKEGDLYKGTVRMNDNFDVVDKIGALTGDTVTVFQGDTRVATNVKDAEGNRAVNTQATDVVKQTVLDQGESYIGKANVVGVWNQTVYQPITSAKGEVIGIWYVGIPNTTYDQLAADFRNMLILFSIVAVALAGIVIWFMTNRMTRPLVMLEKVTNKVAQGDLTQQVAAVKSKDEIAALTVALARMIENMRSALQKIAASSDAVAMGAQNISTASASLSVGGTEQASSIEELTASIKQIDEQITINGESVSEAVELVGDAQAKVNNGDQEMHKMLACMDDIDESSQNIGNIIKVIDEIAFQTNVLALNAGVEAAKAGEYGKGFAVVAEEVRNLSIRTTAAVKQTSSLIEASGKNVKLGIDVANRMSAALEEIKTSIKAVESRIAAVGLASAQQTQSIHEINSGISTIANVVHTNSATAEETAAASEVLFSQAEILEKQTNQFKLH</sequence>
<keyword evidence="6 9" id="KW-0472">Membrane</keyword>
<evidence type="ECO:0000256" key="5">
    <source>
        <dbReference type="ARBA" id="ARBA00022989"/>
    </source>
</evidence>
<name>A0ABR6WS12_9FIRM</name>
<dbReference type="Pfam" id="PF00015">
    <property type="entry name" value="MCPsignal"/>
    <property type="match status" value="1"/>
</dbReference>
<keyword evidence="2" id="KW-1003">Cell membrane</keyword>
<comment type="caution">
    <text evidence="12">The sequence shown here is derived from an EMBL/GenBank/DDBJ whole genome shotgun (WGS) entry which is preliminary data.</text>
</comment>
<evidence type="ECO:0000259" key="11">
    <source>
        <dbReference type="PROSITE" id="PS50885"/>
    </source>
</evidence>
<comment type="subcellular location">
    <subcellularLocation>
        <location evidence="1">Cell membrane</location>
        <topology evidence="1">Multi-pass membrane protein</topology>
    </subcellularLocation>
</comment>
<reference evidence="12 13" key="1">
    <citation type="journal article" date="2020" name="mSystems">
        <title>Defining Genomic and Predicted Metabolic Features of the Acetobacterium Genus.</title>
        <authorList>
            <person name="Ross D.E."/>
            <person name="Marshall C.W."/>
            <person name="Gulliver D."/>
            <person name="May H.D."/>
            <person name="Norman R.S."/>
        </authorList>
    </citation>
    <scope>NUCLEOTIDE SEQUENCE [LARGE SCALE GENOMIC DNA]</scope>
    <source>
        <strain evidence="12 13">DSM 8238</strain>
    </source>
</reference>
<dbReference type="Proteomes" id="UP000603234">
    <property type="component" value="Unassembled WGS sequence"/>
</dbReference>
<proteinExistence type="inferred from homology"/>
<evidence type="ECO:0000256" key="6">
    <source>
        <dbReference type="ARBA" id="ARBA00023136"/>
    </source>
</evidence>
<dbReference type="InterPro" id="IPR004089">
    <property type="entry name" value="MCPsignal_dom"/>
</dbReference>
<dbReference type="InterPro" id="IPR051310">
    <property type="entry name" value="MCP_chemotaxis"/>
</dbReference>
<evidence type="ECO:0000313" key="12">
    <source>
        <dbReference type="EMBL" id="MBC3803327.1"/>
    </source>
</evidence>
<evidence type="ECO:0000259" key="10">
    <source>
        <dbReference type="PROSITE" id="PS50111"/>
    </source>
</evidence>
<dbReference type="PANTHER" id="PTHR43531">
    <property type="entry name" value="PROTEIN ICFG"/>
    <property type="match status" value="1"/>
</dbReference>
<evidence type="ECO:0000313" key="13">
    <source>
        <dbReference type="Proteomes" id="UP000603234"/>
    </source>
</evidence>
<dbReference type="Gene3D" id="6.10.340.10">
    <property type="match status" value="1"/>
</dbReference>
<evidence type="ECO:0000256" key="4">
    <source>
        <dbReference type="ARBA" id="ARBA00022692"/>
    </source>
</evidence>
<dbReference type="RefSeq" id="WP_186841236.1">
    <property type="nucleotide sequence ID" value="NZ_WJBC01000002.1"/>
</dbReference>
<dbReference type="Pfam" id="PF00672">
    <property type="entry name" value="HAMP"/>
    <property type="match status" value="1"/>
</dbReference>
<evidence type="ECO:0000256" key="9">
    <source>
        <dbReference type="SAM" id="Phobius"/>
    </source>
</evidence>
<accession>A0ABR6WS12</accession>
<keyword evidence="4 9" id="KW-0812">Transmembrane</keyword>
<protein>
    <submittedName>
        <fullName evidence="12">HAMP domain-containing protein</fullName>
    </submittedName>
</protein>
<dbReference type="SMART" id="SM00304">
    <property type="entry name" value="HAMP"/>
    <property type="match status" value="1"/>
</dbReference>
<keyword evidence="8" id="KW-0807">Transducer</keyword>
<evidence type="ECO:0000256" key="1">
    <source>
        <dbReference type="ARBA" id="ARBA00004651"/>
    </source>
</evidence>
<dbReference type="PROSITE" id="PS50111">
    <property type="entry name" value="CHEMOTAXIS_TRANSDUC_2"/>
    <property type="match status" value="1"/>
</dbReference>
<dbReference type="InterPro" id="IPR004090">
    <property type="entry name" value="Chemotax_Me-accpt_rcpt"/>
</dbReference>
<dbReference type="InterPro" id="IPR033463">
    <property type="entry name" value="sCache_3"/>
</dbReference>
<dbReference type="SMART" id="SM00283">
    <property type="entry name" value="MA"/>
    <property type="match status" value="1"/>
</dbReference>
<evidence type="ECO:0000256" key="7">
    <source>
        <dbReference type="ARBA" id="ARBA00029447"/>
    </source>
</evidence>
<dbReference type="PANTHER" id="PTHR43531:SF11">
    <property type="entry name" value="METHYL-ACCEPTING CHEMOTAXIS PROTEIN 3"/>
    <property type="match status" value="1"/>
</dbReference>
<dbReference type="SUPFAM" id="SSF58104">
    <property type="entry name" value="Methyl-accepting chemotaxis protein (MCP) signaling domain"/>
    <property type="match status" value="1"/>
</dbReference>
<keyword evidence="13" id="KW-1185">Reference proteome</keyword>